<dbReference type="PANTHER" id="PTHR42785:SF1">
    <property type="entry name" value="DNA TOPOISOMERASE"/>
    <property type="match status" value="1"/>
</dbReference>
<accession>A0A1F4UCC7</accession>
<evidence type="ECO:0000259" key="11">
    <source>
        <dbReference type="PROSITE" id="PS50880"/>
    </source>
</evidence>
<feature type="domain" description="Toprim" evidence="11">
    <location>
        <begin position="1"/>
        <end position="87"/>
    </location>
</feature>
<keyword evidence="4" id="KW-0799">Topoisomerase</keyword>
<dbReference type="InterPro" id="IPR000380">
    <property type="entry name" value="Topo_IA"/>
</dbReference>
<evidence type="ECO:0000256" key="3">
    <source>
        <dbReference type="ARBA" id="ARBA00012891"/>
    </source>
</evidence>
<evidence type="ECO:0000256" key="9">
    <source>
        <dbReference type="ARBA" id="ARBA00032235"/>
    </source>
</evidence>
<dbReference type="Pfam" id="PF01751">
    <property type="entry name" value="Toprim"/>
    <property type="match status" value="1"/>
</dbReference>
<dbReference type="SMART" id="SM00436">
    <property type="entry name" value="TOP1Bc"/>
    <property type="match status" value="1"/>
</dbReference>
<dbReference type="PROSITE" id="PS50880">
    <property type="entry name" value="TOPRIM"/>
    <property type="match status" value="1"/>
</dbReference>
<dbReference type="InterPro" id="IPR003602">
    <property type="entry name" value="Topo_IA_DNA-bd_dom"/>
</dbReference>
<gene>
    <name evidence="13" type="ORF">A2Y85_01095</name>
</gene>
<dbReference type="GO" id="GO:0003677">
    <property type="term" value="F:DNA binding"/>
    <property type="evidence" value="ECO:0007669"/>
    <property type="project" value="UniProtKB-KW"/>
</dbReference>
<comment type="similarity">
    <text evidence="2">Belongs to the type IA topoisomerase family.</text>
</comment>
<dbReference type="PANTHER" id="PTHR42785">
    <property type="entry name" value="DNA TOPOISOMERASE, TYPE IA, CORE"/>
    <property type="match status" value="1"/>
</dbReference>
<keyword evidence="5" id="KW-0238">DNA-binding</keyword>
<feature type="non-terminal residue" evidence="13">
    <location>
        <position position="534"/>
    </location>
</feature>
<dbReference type="CDD" id="cd00186">
    <property type="entry name" value="TOP1Ac"/>
    <property type="match status" value="1"/>
</dbReference>
<dbReference type="InterPro" id="IPR003601">
    <property type="entry name" value="Topo_IA_2"/>
</dbReference>
<evidence type="ECO:0000256" key="4">
    <source>
        <dbReference type="ARBA" id="ARBA00023029"/>
    </source>
</evidence>
<dbReference type="GO" id="GO:0003917">
    <property type="term" value="F:DNA topoisomerase type I (single strand cut, ATP-independent) activity"/>
    <property type="evidence" value="ECO:0007669"/>
    <property type="project" value="UniProtKB-EC"/>
</dbReference>
<dbReference type="AlphaFoldDB" id="A0A1F4UCC7"/>
<dbReference type="Proteomes" id="UP000177025">
    <property type="component" value="Unassembled WGS sequence"/>
</dbReference>
<evidence type="ECO:0000313" key="13">
    <source>
        <dbReference type="EMBL" id="OGC41913.1"/>
    </source>
</evidence>
<evidence type="ECO:0000256" key="10">
    <source>
        <dbReference type="ARBA" id="ARBA00032877"/>
    </source>
</evidence>
<evidence type="ECO:0000256" key="7">
    <source>
        <dbReference type="ARBA" id="ARBA00030003"/>
    </source>
</evidence>
<dbReference type="InterPro" id="IPR006171">
    <property type="entry name" value="TOPRIM_dom"/>
</dbReference>
<dbReference type="PROSITE" id="PS52039">
    <property type="entry name" value="TOPO_IA_2"/>
    <property type="match status" value="1"/>
</dbReference>
<evidence type="ECO:0000256" key="1">
    <source>
        <dbReference type="ARBA" id="ARBA00000213"/>
    </source>
</evidence>
<dbReference type="NCBIfam" id="TIGR01051">
    <property type="entry name" value="topA_bact"/>
    <property type="match status" value="1"/>
</dbReference>
<organism evidence="13 14">
    <name type="scientific">candidate division WOR-3 bacterium RBG_13_43_14</name>
    <dbReference type="NCBI Taxonomy" id="1802590"/>
    <lineage>
        <taxon>Bacteria</taxon>
        <taxon>Bacteria division WOR-3</taxon>
    </lineage>
</organism>
<evidence type="ECO:0000256" key="6">
    <source>
        <dbReference type="ARBA" id="ARBA00023235"/>
    </source>
</evidence>
<dbReference type="PRINTS" id="PR00417">
    <property type="entry name" value="PRTPISMRASEI"/>
</dbReference>
<dbReference type="Gene3D" id="1.10.460.10">
    <property type="entry name" value="Topoisomerase I, domain 2"/>
    <property type="match status" value="1"/>
</dbReference>
<sequence>MISSRGHIKDLPKSRIGVDVDNNFNPTYIKIRGKAKIIQSIKKACAKASVIYLAPDPDREGEAIAQHLAEELDSHGSTIKRALFYEITPEHVRDALNNSTEINGNLVNAHKARRVLDRLVGYYTSPILWAIIKRGLSAGRVQSVALRLICERENEIATFVSTPYWTAEAEFTTRENENFKANLWQIDKTNRRINSEKELNDIKQILSKGVEFTITSFKINNPQRTPPPPLITSTLQQEASKKFHFSAKKTMVIAQQLYEGVDLPQGRMGLISYMRTDSVRVNENTLNELRDQIIGKFGKEYLAPNIRIFKDRKHVQSGHEAIHPTKIMIEPDLVKGSLTPDQYRIYKLIYDRFFASQMANAKYRQKEAIVSHQNIDFRSEESKPVFHGYQIVSGDIIERGNVPDLTQGEIVVINNIEFIEKKTEPSPRYTEASLIKKMEENGVGRPSTYAHIMDTLFNRYYIKKIDNKIQASELGMQVYNILIPRFDDIFEVSFTADMEKSLDQIETGKTAWTDILHKFYEPFIAKLNAAKEEV</sequence>
<dbReference type="Gene3D" id="1.10.290.10">
    <property type="entry name" value="Topoisomerase I, domain 4"/>
    <property type="match status" value="1"/>
</dbReference>
<dbReference type="InterPro" id="IPR013497">
    <property type="entry name" value="Topo_IA_cen"/>
</dbReference>
<dbReference type="SMART" id="SM00493">
    <property type="entry name" value="TOPRIM"/>
    <property type="match status" value="1"/>
</dbReference>
<dbReference type="InterPro" id="IPR005733">
    <property type="entry name" value="TopoI_bac-type"/>
</dbReference>
<protein>
    <recommendedName>
        <fullName evidence="3">DNA topoisomerase</fullName>
        <ecNumber evidence="3">5.6.2.1</ecNumber>
    </recommendedName>
    <alternativeName>
        <fullName evidence="10">Omega-protein</fullName>
    </alternativeName>
    <alternativeName>
        <fullName evidence="9">Relaxing enzyme</fullName>
    </alternativeName>
    <alternativeName>
        <fullName evidence="7">Swivelase</fullName>
    </alternativeName>
    <alternativeName>
        <fullName evidence="8">Untwisting enzyme</fullName>
    </alternativeName>
</protein>
<evidence type="ECO:0000313" key="14">
    <source>
        <dbReference type="Proteomes" id="UP000177025"/>
    </source>
</evidence>
<dbReference type="Gene3D" id="2.70.20.10">
    <property type="entry name" value="Topoisomerase I, domain 3"/>
    <property type="match status" value="1"/>
</dbReference>
<reference evidence="13 14" key="1">
    <citation type="journal article" date="2016" name="Nat. Commun.">
        <title>Thousands of microbial genomes shed light on interconnected biogeochemical processes in an aquifer system.</title>
        <authorList>
            <person name="Anantharaman K."/>
            <person name="Brown C.T."/>
            <person name="Hug L.A."/>
            <person name="Sharon I."/>
            <person name="Castelle C.J."/>
            <person name="Probst A.J."/>
            <person name="Thomas B.C."/>
            <person name="Singh A."/>
            <person name="Wilkins M.J."/>
            <person name="Karaoz U."/>
            <person name="Brodie E.L."/>
            <person name="Williams K.H."/>
            <person name="Hubbard S.S."/>
            <person name="Banfield J.F."/>
        </authorList>
    </citation>
    <scope>NUCLEOTIDE SEQUENCE [LARGE SCALE GENOMIC DNA]</scope>
</reference>
<comment type="caution">
    <text evidence="13">The sequence shown here is derived from an EMBL/GenBank/DDBJ whole genome shotgun (WGS) entry which is preliminary data.</text>
</comment>
<evidence type="ECO:0000259" key="12">
    <source>
        <dbReference type="PROSITE" id="PS52039"/>
    </source>
</evidence>
<dbReference type="InterPro" id="IPR013825">
    <property type="entry name" value="Topo_IA_cen_sub2"/>
</dbReference>
<dbReference type="EC" id="5.6.2.1" evidence="3"/>
<evidence type="ECO:0000256" key="2">
    <source>
        <dbReference type="ARBA" id="ARBA00009446"/>
    </source>
</evidence>
<dbReference type="InterPro" id="IPR013824">
    <property type="entry name" value="Topo_IA_cen_sub1"/>
</dbReference>
<proteinExistence type="inferred from homology"/>
<dbReference type="EMBL" id="MEUM01000090">
    <property type="protein sequence ID" value="OGC41913.1"/>
    <property type="molecule type" value="Genomic_DNA"/>
</dbReference>
<dbReference type="Pfam" id="PF01131">
    <property type="entry name" value="Topoisom_bac"/>
    <property type="match status" value="1"/>
</dbReference>
<dbReference type="GO" id="GO:0006265">
    <property type="term" value="P:DNA topological change"/>
    <property type="evidence" value="ECO:0007669"/>
    <property type="project" value="InterPro"/>
</dbReference>
<evidence type="ECO:0000256" key="8">
    <source>
        <dbReference type="ARBA" id="ARBA00031985"/>
    </source>
</evidence>
<dbReference type="InterPro" id="IPR023406">
    <property type="entry name" value="Topo_IA_AS"/>
</dbReference>
<dbReference type="PROSITE" id="PS00396">
    <property type="entry name" value="TOPO_IA_1"/>
    <property type="match status" value="1"/>
</dbReference>
<name>A0A1F4UCC7_UNCW3</name>
<dbReference type="SUPFAM" id="SSF56712">
    <property type="entry name" value="Prokaryotic type I DNA topoisomerase"/>
    <property type="match status" value="1"/>
</dbReference>
<feature type="domain" description="Topo IA-type catalytic" evidence="12">
    <location>
        <begin position="103"/>
        <end position="527"/>
    </location>
</feature>
<dbReference type="InterPro" id="IPR013826">
    <property type="entry name" value="Topo_IA_cen_sub3"/>
</dbReference>
<dbReference type="InterPro" id="IPR023405">
    <property type="entry name" value="Topo_IA_core_domain"/>
</dbReference>
<comment type="catalytic activity">
    <reaction evidence="1">
        <text>ATP-independent breakage of single-stranded DNA, followed by passage and rejoining.</text>
        <dbReference type="EC" id="5.6.2.1"/>
    </reaction>
</comment>
<evidence type="ECO:0000256" key="5">
    <source>
        <dbReference type="ARBA" id="ARBA00023125"/>
    </source>
</evidence>
<dbReference type="Gene3D" id="3.40.50.140">
    <property type="match status" value="1"/>
</dbReference>
<dbReference type="SMART" id="SM00437">
    <property type="entry name" value="TOP1Ac"/>
    <property type="match status" value="1"/>
</dbReference>
<keyword evidence="6 13" id="KW-0413">Isomerase</keyword>